<dbReference type="EMBL" id="CP090168">
    <property type="protein sequence ID" value="UJO19347.1"/>
    <property type="molecule type" value="Genomic_DNA"/>
</dbReference>
<dbReference type="AlphaFoldDB" id="A0A9Q8UR49"/>
<gene>
    <name evidence="2" type="ORF">CLAFUR5_06970</name>
</gene>
<organism evidence="2 3">
    <name type="scientific">Passalora fulva</name>
    <name type="common">Tomato leaf mold</name>
    <name type="synonym">Cladosporium fulvum</name>
    <dbReference type="NCBI Taxonomy" id="5499"/>
    <lineage>
        <taxon>Eukaryota</taxon>
        <taxon>Fungi</taxon>
        <taxon>Dikarya</taxon>
        <taxon>Ascomycota</taxon>
        <taxon>Pezizomycotina</taxon>
        <taxon>Dothideomycetes</taxon>
        <taxon>Dothideomycetidae</taxon>
        <taxon>Mycosphaerellales</taxon>
        <taxon>Mycosphaerellaceae</taxon>
        <taxon>Fulvia</taxon>
    </lineage>
</organism>
<feature type="region of interest" description="Disordered" evidence="1">
    <location>
        <begin position="55"/>
        <end position="127"/>
    </location>
</feature>
<reference evidence="2" key="2">
    <citation type="journal article" date="2022" name="Microb. Genom.">
        <title>A chromosome-scale genome assembly of the tomato pathogen Cladosporium fulvum reveals a compartmentalized genome architecture and the presence of a dispensable chromosome.</title>
        <authorList>
            <person name="Zaccaron A.Z."/>
            <person name="Chen L.H."/>
            <person name="Samaras A."/>
            <person name="Stergiopoulos I."/>
        </authorList>
    </citation>
    <scope>NUCLEOTIDE SEQUENCE</scope>
    <source>
        <strain evidence="2">Race5_Kim</strain>
    </source>
</reference>
<dbReference type="OMA" id="EPANPHM"/>
<sequence>MAKGTLDWNSPETWQRVVAAVIATGVKIDLKQTAAYFGTTYDTLENRFRKIKKEATTLKDEIDNGERSGVTTPSRTKSASSTPRKPKTPKKDPLSTVTNGKVTKSTPKSKKGSIKQENLEDGLSFDDMSGLADGNDMSFTPNAGFDYGNGLGDNDFPFV</sequence>
<dbReference type="OrthoDB" id="4828117at2759"/>
<evidence type="ECO:0000313" key="3">
    <source>
        <dbReference type="Proteomes" id="UP000756132"/>
    </source>
</evidence>
<evidence type="ECO:0000313" key="2">
    <source>
        <dbReference type="EMBL" id="UJO19347.1"/>
    </source>
</evidence>
<dbReference type="RefSeq" id="XP_047763713.1">
    <property type="nucleotide sequence ID" value="XM_047906118.1"/>
</dbReference>
<feature type="compositionally biased region" description="Basic and acidic residues" evidence="1">
    <location>
        <begin position="55"/>
        <end position="66"/>
    </location>
</feature>
<feature type="compositionally biased region" description="Polar residues" evidence="1">
    <location>
        <begin position="95"/>
        <end position="106"/>
    </location>
</feature>
<dbReference type="GeneID" id="71986848"/>
<dbReference type="KEGG" id="ffu:CLAFUR5_06970"/>
<proteinExistence type="predicted"/>
<keyword evidence="3" id="KW-1185">Reference proteome</keyword>
<accession>A0A9Q8UR49</accession>
<reference evidence="2" key="1">
    <citation type="submission" date="2021-12" db="EMBL/GenBank/DDBJ databases">
        <authorList>
            <person name="Zaccaron A."/>
            <person name="Stergiopoulos I."/>
        </authorList>
    </citation>
    <scope>NUCLEOTIDE SEQUENCE</scope>
    <source>
        <strain evidence="2">Race5_Kim</strain>
    </source>
</reference>
<evidence type="ECO:0000256" key="1">
    <source>
        <dbReference type="SAM" id="MobiDB-lite"/>
    </source>
</evidence>
<protein>
    <submittedName>
        <fullName evidence="2">Uncharacterized protein</fullName>
    </submittedName>
</protein>
<dbReference type="Proteomes" id="UP000756132">
    <property type="component" value="Chromosome 6"/>
</dbReference>
<name>A0A9Q8UR49_PASFU</name>